<dbReference type="InterPro" id="IPR015946">
    <property type="entry name" value="KH_dom-like_a/b"/>
</dbReference>
<reference evidence="2 3" key="1">
    <citation type="submission" date="2016-12" db="EMBL/GenBank/DDBJ databases">
        <authorList>
            <person name="Song W.-J."/>
            <person name="Kurnit D.M."/>
        </authorList>
    </citation>
    <scope>NUCLEOTIDE SEQUENCE [LARGE SCALE GENOMIC DNA]</scope>
    <source>
        <strain evidence="2 3">175</strain>
    </source>
</reference>
<protein>
    <submittedName>
        <fullName evidence="2">Ribosome-binding factor A</fullName>
    </submittedName>
</protein>
<dbReference type="RefSeq" id="WP_085215580.1">
    <property type="nucleotide sequence ID" value="NZ_FXAM01000001.1"/>
</dbReference>
<name>A0A1Y6D2V6_9GAMM</name>
<feature type="region of interest" description="Disordered" evidence="1">
    <location>
        <begin position="1"/>
        <end position="47"/>
    </location>
</feature>
<evidence type="ECO:0000313" key="3">
    <source>
        <dbReference type="Proteomes" id="UP000192923"/>
    </source>
</evidence>
<keyword evidence="3" id="KW-1185">Reference proteome</keyword>
<dbReference type="OrthoDB" id="5570333at2"/>
<dbReference type="SUPFAM" id="SSF89919">
    <property type="entry name" value="Ribosome-binding factor A, RbfA"/>
    <property type="match status" value="1"/>
</dbReference>
<dbReference type="InterPro" id="IPR023799">
    <property type="entry name" value="RbfA_dom_sf"/>
</dbReference>
<feature type="compositionally biased region" description="Polar residues" evidence="1">
    <location>
        <begin position="1"/>
        <end position="16"/>
    </location>
</feature>
<dbReference type="AlphaFoldDB" id="A0A1Y6D2V6"/>
<accession>A0A1Y6D2V6</accession>
<proteinExistence type="predicted"/>
<sequence>MNPSSLRGRRPTSTLCAESGPEDGVDPRVLARARQTAKPRQRQDRQLGKEAFRELSLILAGETADPLLRGLGVVAVEVEDAGRQLCVTLGHTQPVIATEADILAALERARGHWRTLLAHSLGRKRVPTLRYRYIGLLGEV</sequence>
<gene>
    <name evidence="2" type="ORF">SAMN02949497_4126</name>
</gene>
<dbReference type="Proteomes" id="UP000192923">
    <property type="component" value="Unassembled WGS sequence"/>
</dbReference>
<organism evidence="2 3">
    <name type="scientific">Methylomagnum ishizawai</name>
    <dbReference type="NCBI Taxonomy" id="1760988"/>
    <lineage>
        <taxon>Bacteria</taxon>
        <taxon>Pseudomonadati</taxon>
        <taxon>Pseudomonadota</taxon>
        <taxon>Gammaproteobacteria</taxon>
        <taxon>Methylococcales</taxon>
        <taxon>Methylococcaceae</taxon>
        <taxon>Methylomagnum</taxon>
    </lineage>
</organism>
<evidence type="ECO:0000256" key="1">
    <source>
        <dbReference type="SAM" id="MobiDB-lite"/>
    </source>
</evidence>
<dbReference type="STRING" id="1760988.SAMN02949497_4126"/>
<dbReference type="Gene3D" id="3.30.300.20">
    <property type="match status" value="1"/>
</dbReference>
<dbReference type="EMBL" id="FXAM01000001">
    <property type="protein sequence ID" value="SMF96720.1"/>
    <property type="molecule type" value="Genomic_DNA"/>
</dbReference>
<evidence type="ECO:0000313" key="2">
    <source>
        <dbReference type="EMBL" id="SMF96720.1"/>
    </source>
</evidence>